<sequence length="221" mass="25815">MSKRKVGLYRVYSTPDLQKWAPIVVYVIRRNTLLIPSFHSRVIDLDLTEQRPRELSEKSSKKSKILNVKALLAKYVIRKVQDNRQGLELNGLHQLLVYADDVNMLGENTQTIRENTEILLEEKHDNDDDDNIELIPTVALGPHSRLHSYAALHRSKLGQFDWPFFQRSGSQRNFISQKFLPWENKESSYMTRLQSTLNAIVETKRFVTIDMLPRFLLTLYS</sequence>
<protein>
    <submittedName>
        <fullName evidence="1">Uncharacterized protein</fullName>
    </submittedName>
</protein>
<dbReference type="Proteomes" id="UP001148838">
    <property type="component" value="Unassembled WGS sequence"/>
</dbReference>
<keyword evidence="2" id="KW-1185">Reference proteome</keyword>
<name>A0ABQ8T7M4_PERAM</name>
<organism evidence="1 2">
    <name type="scientific">Periplaneta americana</name>
    <name type="common">American cockroach</name>
    <name type="synonym">Blatta americana</name>
    <dbReference type="NCBI Taxonomy" id="6978"/>
    <lineage>
        <taxon>Eukaryota</taxon>
        <taxon>Metazoa</taxon>
        <taxon>Ecdysozoa</taxon>
        <taxon>Arthropoda</taxon>
        <taxon>Hexapoda</taxon>
        <taxon>Insecta</taxon>
        <taxon>Pterygota</taxon>
        <taxon>Neoptera</taxon>
        <taxon>Polyneoptera</taxon>
        <taxon>Dictyoptera</taxon>
        <taxon>Blattodea</taxon>
        <taxon>Blattoidea</taxon>
        <taxon>Blattidae</taxon>
        <taxon>Blattinae</taxon>
        <taxon>Periplaneta</taxon>
    </lineage>
</organism>
<evidence type="ECO:0000313" key="2">
    <source>
        <dbReference type="Proteomes" id="UP001148838"/>
    </source>
</evidence>
<proteinExistence type="predicted"/>
<dbReference type="EMBL" id="JAJSOF020000013">
    <property type="protein sequence ID" value="KAJ4442513.1"/>
    <property type="molecule type" value="Genomic_DNA"/>
</dbReference>
<evidence type="ECO:0000313" key="1">
    <source>
        <dbReference type="EMBL" id="KAJ4442513.1"/>
    </source>
</evidence>
<accession>A0ABQ8T7M4</accession>
<comment type="caution">
    <text evidence="1">The sequence shown here is derived from an EMBL/GenBank/DDBJ whole genome shotgun (WGS) entry which is preliminary data.</text>
</comment>
<gene>
    <name evidence="1" type="ORF">ANN_04100</name>
</gene>
<reference evidence="1 2" key="1">
    <citation type="journal article" date="2022" name="Allergy">
        <title>Genome assembly and annotation of Periplaneta americana reveal a comprehensive cockroach allergen profile.</title>
        <authorList>
            <person name="Wang L."/>
            <person name="Xiong Q."/>
            <person name="Saelim N."/>
            <person name="Wang L."/>
            <person name="Nong W."/>
            <person name="Wan A.T."/>
            <person name="Shi M."/>
            <person name="Liu X."/>
            <person name="Cao Q."/>
            <person name="Hui J.H.L."/>
            <person name="Sookrung N."/>
            <person name="Leung T.F."/>
            <person name="Tungtrongchitr A."/>
            <person name="Tsui S.K.W."/>
        </authorList>
    </citation>
    <scope>NUCLEOTIDE SEQUENCE [LARGE SCALE GENOMIC DNA]</scope>
    <source>
        <strain evidence="1">PWHHKU_190912</strain>
    </source>
</reference>